<evidence type="ECO:0000313" key="2">
    <source>
        <dbReference type="EMBL" id="KAK1798142.1"/>
    </source>
</evidence>
<name>A0AAD8ZFK3_9TELE</name>
<keyword evidence="3" id="KW-1185">Reference proteome</keyword>
<feature type="region of interest" description="Disordered" evidence="1">
    <location>
        <begin position="1"/>
        <end position="27"/>
    </location>
</feature>
<feature type="compositionally biased region" description="Polar residues" evidence="1">
    <location>
        <begin position="96"/>
        <end position="113"/>
    </location>
</feature>
<proteinExistence type="predicted"/>
<comment type="caution">
    <text evidence="2">The sequence shown here is derived from an EMBL/GenBank/DDBJ whole genome shotgun (WGS) entry which is preliminary data.</text>
</comment>
<feature type="region of interest" description="Disordered" evidence="1">
    <location>
        <begin position="84"/>
        <end position="142"/>
    </location>
</feature>
<evidence type="ECO:0000313" key="3">
    <source>
        <dbReference type="Proteomes" id="UP001239994"/>
    </source>
</evidence>
<protein>
    <submittedName>
        <fullName evidence="2">Uncharacterized protein</fullName>
    </submittedName>
</protein>
<gene>
    <name evidence="2" type="ORF">P4O66_000498</name>
</gene>
<sequence>MPANQQLEVPPSPPPIQSSPGILGSAIPRCGSVPDVGSAPTFARLKSSAGEPRYCAESRYAVLVRAGRRAFRKARHVFSAAPDCGGPGEIRLQPARQPQGTQRKMTPRSTFTRQDFPRRGQRTGGDPVPPGERYRPGSGARIDCRIVLP</sequence>
<evidence type="ECO:0000256" key="1">
    <source>
        <dbReference type="SAM" id="MobiDB-lite"/>
    </source>
</evidence>
<dbReference type="AlphaFoldDB" id="A0AAD8ZFK3"/>
<dbReference type="EMBL" id="JAROKS010000012">
    <property type="protein sequence ID" value="KAK1798142.1"/>
    <property type="molecule type" value="Genomic_DNA"/>
</dbReference>
<dbReference type="Proteomes" id="UP001239994">
    <property type="component" value="Unassembled WGS sequence"/>
</dbReference>
<organism evidence="2 3">
    <name type="scientific">Electrophorus voltai</name>
    <dbReference type="NCBI Taxonomy" id="2609070"/>
    <lineage>
        <taxon>Eukaryota</taxon>
        <taxon>Metazoa</taxon>
        <taxon>Chordata</taxon>
        <taxon>Craniata</taxon>
        <taxon>Vertebrata</taxon>
        <taxon>Euteleostomi</taxon>
        <taxon>Actinopterygii</taxon>
        <taxon>Neopterygii</taxon>
        <taxon>Teleostei</taxon>
        <taxon>Ostariophysi</taxon>
        <taxon>Gymnotiformes</taxon>
        <taxon>Gymnotoidei</taxon>
        <taxon>Gymnotidae</taxon>
        <taxon>Electrophorus</taxon>
    </lineage>
</organism>
<reference evidence="2" key="1">
    <citation type="submission" date="2023-03" db="EMBL/GenBank/DDBJ databases">
        <title>Electrophorus voltai genome.</title>
        <authorList>
            <person name="Bian C."/>
        </authorList>
    </citation>
    <scope>NUCLEOTIDE SEQUENCE</scope>
    <source>
        <strain evidence="2">CB-2022</strain>
        <tissue evidence="2">Muscle</tissue>
    </source>
</reference>
<accession>A0AAD8ZFK3</accession>